<dbReference type="PANTHER" id="PTHR30619:SF7">
    <property type="entry name" value="BETA-LACTAMASE DOMAIN PROTEIN"/>
    <property type="match status" value="1"/>
</dbReference>
<dbReference type="RefSeq" id="WP_047253575.1">
    <property type="nucleotide sequence ID" value="NZ_CP011545.1"/>
</dbReference>
<name>A0A0G3HE19_9CORY</name>
<dbReference type="KEGG" id="cted:CTEST_09835"/>
<sequence length="546" mass="56315">MSELRLVPAAVVVWAVVLALLLGVHPGWVTVGLGVVAFGAVALRQAGQAILAGALGVLAGGITSLRRWQAHRWEPGQHLVGTVSSSPVEVDGGRYLIRLDVPGYPAELPVFVDELPPGVVTGALLAGELTLGESRRPGVGAHVARGEVTVIGSPEGMSAIAGRVRETFHAAVMNAVGESSQGLIPGMVLGDTSGQDAQERQLYIETGLSHLSAVSGANVAIVTTAAVLLCRALTLGPRVQVAAALVALAGFVGLVGTEPSVLRASVTGLVGLLAVLGSSRMEPIHGLSVAIIGLLMWNPDLAVTYGFALSVAATAGIVALFPLIYRPLARTRAPDILVRAVAVAVAADVVTMPIIALMAGEVSLVSVLANVLVAAVVPPVTIIGLMAVGLAQLPGGLEFPVLHLIEPLTWWIHTVAQWCAQLPNAIVPASPAWVLLGYGWVLAGVIAGHPLKTLAALMVVFGYFAQSPQLPPTVEWDHLEVHVVDTVEQIGTAPAGTQAIVVKDGEGKPATRPTVTREGIPVLFPHRDGPVSLHVDGSQHAADGRF</sequence>
<comment type="subcellular location">
    <subcellularLocation>
        <location evidence="1">Cell membrane</location>
        <topology evidence="1">Multi-pass membrane protein</topology>
    </subcellularLocation>
</comment>
<evidence type="ECO:0000256" key="4">
    <source>
        <dbReference type="ARBA" id="ARBA00022989"/>
    </source>
</evidence>
<evidence type="ECO:0000259" key="7">
    <source>
        <dbReference type="Pfam" id="PF03772"/>
    </source>
</evidence>
<feature type="transmembrane region" description="Helical" evidence="6">
    <location>
        <begin position="371"/>
        <end position="391"/>
    </location>
</feature>
<dbReference type="PATRIC" id="fig|136857.5.peg.1952"/>
<feature type="domain" description="ComEC/Rec2-related protein" evidence="7">
    <location>
        <begin position="187"/>
        <end position="445"/>
    </location>
</feature>
<accession>A0A0G3HE19</accession>
<dbReference type="InterPro" id="IPR004477">
    <property type="entry name" value="ComEC_N"/>
</dbReference>
<dbReference type="GO" id="GO:0005886">
    <property type="term" value="C:plasma membrane"/>
    <property type="evidence" value="ECO:0007669"/>
    <property type="project" value="UniProtKB-SubCell"/>
</dbReference>
<feature type="transmembrane region" description="Helical" evidence="6">
    <location>
        <begin position="303"/>
        <end position="324"/>
    </location>
</feature>
<proteinExistence type="predicted"/>
<feature type="transmembrane region" description="Helical" evidence="6">
    <location>
        <begin position="12"/>
        <end position="40"/>
    </location>
</feature>
<dbReference type="EMBL" id="CP011545">
    <property type="protein sequence ID" value="AKK09392.1"/>
    <property type="molecule type" value="Genomic_DNA"/>
</dbReference>
<keyword evidence="5 6" id="KW-0472">Membrane</keyword>
<evidence type="ECO:0000256" key="6">
    <source>
        <dbReference type="SAM" id="Phobius"/>
    </source>
</evidence>
<feature type="transmembrane region" description="Helical" evidence="6">
    <location>
        <begin position="211"/>
        <end position="234"/>
    </location>
</feature>
<feature type="transmembrane region" description="Helical" evidence="6">
    <location>
        <begin position="336"/>
        <end position="359"/>
    </location>
</feature>
<reference evidence="8 9" key="1">
    <citation type="journal article" date="2015" name="Genome Announc.">
        <title>Complete Genome Sequence of the Type Strain Corynebacterium testudinoris DSM 44614, Recovered from Necrotic Lesions in the Mouth of a Tortoise.</title>
        <authorList>
            <person name="Ruckert C."/>
            <person name="Kriete M."/>
            <person name="Jaenicke S."/>
            <person name="Winkler A."/>
            <person name="Tauch A."/>
        </authorList>
    </citation>
    <scope>NUCLEOTIDE SEQUENCE [LARGE SCALE GENOMIC DNA]</scope>
    <source>
        <strain evidence="8 9">DSM 44614</strain>
    </source>
</reference>
<evidence type="ECO:0000256" key="5">
    <source>
        <dbReference type="ARBA" id="ARBA00023136"/>
    </source>
</evidence>
<evidence type="ECO:0000313" key="8">
    <source>
        <dbReference type="EMBL" id="AKK09392.1"/>
    </source>
</evidence>
<feature type="transmembrane region" description="Helical" evidence="6">
    <location>
        <begin position="240"/>
        <end position="257"/>
    </location>
</feature>
<keyword evidence="4 6" id="KW-1133">Transmembrane helix</keyword>
<evidence type="ECO:0000256" key="2">
    <source>
        <dbReference type="ARBA" id="ARBA00022475"/>
    </source>
</evidence>
<dbReference type="OrthoDB" id="7177610at2"/>
<evidence type="ECO:0000256" key="3">
    <source>
        <dbReference type="ARBA" id="ARBA00022692"/>
    </source>
</evidence>
<dbReference type="Proteomes" id="UP000035540">
    <property type="component" value="Chromosome"/>
</dbReference>
<protein>
    <submittedName>
        <fullName evidence="8">ComEC/Rec2-related protein</fullName>
    </submittedName>
</protein>
<feature type="transmembrane region" description="Helical" evidence="6">
    <location>
        <begin position="46"/>
        <end position="65"/>
    </location>
</feature>
<dbReference type="InterPro" id="IPR052159">
    <property type="entry name" value="Competence_DNA_uptake"/>
</dbReference>
<dbReference type="STRING" id="136857.CTEST_09835"/>
<reference evidence="9" key="2">
    <citation type="submission" date="2015-05" db="EMBL/GenBank/DDBJ databases">
        <title>Complete genome sequence of Corynebacterium testudinoris DSM 44614, recovered from necrotic lesions in the mouth of a tortoise.</title>
        <authorList>
            <person name="Ruckert C."/>
            <person name="Albersmeier A."/>
            <person name="Winkler A."/>
            <person name="Tauch A."/>
        </authorList>
    </citation>
    <scope>NUCLEOTIDE SEQUENCE [LARGE SCALE GENOMIC DNA]</scope>
    <source>
        <strain evidence="9">DSM 44614</strain>
    </source>
</reference>
<keyword evidence="3 6" id="KW-0812">Transmembrane</keyword>
<gene>
    <name evidence="8" type="ORF">CTEST_09835</name>
</gene>
<dbReference type="AlphaFoldDB" id="A0A0G3HE19"/>
<dbReference type="Pfam" id="PF03772">
    <property type="entry name" value="Competence"/>
    <property type="match status" value="1"/>
</dbReference>
<evidence type="ECO:0000313" key="9">
    <source>
        <dbReference type="Proteomes" id="UP000035540"/>
    </source>
</evidence>
<evidence type="ECO:0000256" key="1">
    <source>
        <dbReference type="ARBA" id="ARBA00004651"/>
    </source>
</evidence>
<keyword evidence="9" id="KW-1185">Reference proteome</keyword>
<keyword evidence="2" id="KW-1003">Cell membrane</keyword>
<dbReference type="NCBIfam" id="TIGR00360">
    <property type="entry name" value="ComEC_N-term"/>
    <property type="match status" value="1"/>
</dbReference>
<organism evidence="8 9">
    <name type="scientific">Corynebacterium testudinoris</name>
    <dbReference type="NCBI Taxonomy" id="136857"/>
    <lineage>
        <taxon>Bacteria</taxon>
        <taxon>Bacillati</taxon>
        <taxon>Actinomycetota</taxon>
        <taxon>Actinomycetes</taxon>
        <taxon>Mycobacteriales</taxon>
        <taxon>Corynebacteriaceae</taxon>
        <taxon>Corynebacterium</taxon>
    </lineage>
</organism>
<dbReference type="PANTHER" id="PTHR30619">
    <property type="entry name" value="DNA INTERNALIZATION/COMPETENCE PROTEIN COMEC/REC2"/>
    <property type="match status" value="1"/>
</dbReference>